<proteinExistence type="predicted"/>
<name>X1IBN8_9ZZZZ</name>
<feature type="non-terminal residue" evidence="1">
    <location>
        <position position="1"/>
    </location>
</feature>
<protein>
    <submittedName>
        <fullName evidence="1">Uncharacterized protein</fullName>
    </submittedName>
</protein>
<gene>
    <name evidence="1" type="ORF">S03H2_62803</name>
</gene>
<organism evidence="1">
    <name type="scientific">marine sediment metagenome</name>
    <dbReference type="NCBI Taxonomy" id="412755"/>
    <lineage>
        <taxon>unclassified sequences</taxon>
        <taxon>metagenomes</taxon>
        <taxon>ecological metagenomes</taxon>
    </lineage>
</organism>
<accession>X1IBN8</accession>
<dbReference type="EMBL" id="BARU01040643">
    <property type="protein sequence ID" value="GAH79841.1"/>
    <property type="molecule type" value="Genomic_DNA"/>
</dbReference>
<dbReference type="AlphaFoldDB" id="X1IBN8"/>
<sequence length="76" mass="9046">IVTPPNGFQAKRRNSSMPQPIELDQVERLLRHYHGRLKRYKSDKPSPRRSILGKTIQVLEHYLELCRTIDLPVEYY</sequence>
<evidence type="ECO:0000313" key="1">
    <source>
        <dbReference type="EMBL" id="GAH79841.1"/>
    </source>
</evidence>
<reference evidence="1" key="1">
    <citation type="journal article" date="2014" name="Front. Microbiol.">
        <title>High frequency of phylogenetically diverse reductive dehalogenase-homologous genes in deep subseafloor sedimentary metagenomes.</title>
        <authorList>
            <person name="Kawai M."/>
            <person name="Futagami T."/>
            <person name="Toyoda A."/>
            <person name="Takaki Y."/>
            <person name="Nishi S."/>
            <person name="Hori S."/>
            <person name="Arai W."/>
            <person name="Tsubouchi T."/>
            <person name="Morono Y."/>
            <person name="Uchiyama I."/>
            <person name="Ito T."/>
            <person name="Fujiyama A."/>
            <person name="Inagaki F."/>
            <person name="Takami H."/>
        </authorList>
    </citation>
    <scope>NUCLEOTIDE SEQUENCE</scope>
    <source>
        <strain evidence="1">Expedition CK06-06</strain>
    </source>
</reference>
<comment type="caution">
    <text evidence="1">The sequence shown here is derived from an EMBL/GenBank/DDBJ whole genome shotgun (WGS) entry which is preliminary data.</text>
</comment>